<dbReference type="InterPro" id="IPR050366">
    <property type="entry name" value="BP-dependent_transpt_permease"/>
</dbReference>
<evidence type="ECO:0000256" key="4">
    <source>
        <dbReference type="ARBA" id="ARBA00022692"/>
    </source>
</evidence>
<dbReference type="CDD" id="cd06261">
    <property type="entry name" value="TM_PBP2"/>
    <property type="match status" value="1"/>
</dbReference>
<keyword evidence="4 7" id="KW-0812">Transmembrane</keyword>
<keyword evidence="10" id="KW-1185">Reference proteome</keyword>
<keyword evidence="5 7" id="KW-1133">Transmembrane helix</keyword>
<evidence type="ECO:0000259" key="8">
    <source>
        <dbReference type="PROSITE" id="PS50928"/>
    </source>
</evidence>
<evidence type="ECO:0000256" key="3">
    <source>
        <dbReference type="ARBA" id="ARBA00022475"/>
    </source>
</evidence>
<feature type="transmembrane region" description="Helical" evidence="7">
    <location>
        <begin position="243"/>
        <end position="263"/>
    </location>
</feature>
<accession>A0A2H3L4Y0</accession>
<proteinExistence type="inferred from homology"/>
<gene>
    <name evidence="9" type="ORF">A9Q02_05100</name>
</gene>
<keyword evidence="3" id="KW-1003">Cell membrane</keyword>
<feature type="transmembrane region" description="Helical" evidence="7">
    <location>
        <begin position="119"/>
        <end position="144"/>
    </location>
</feature>
<dbReference type="GO" id="GO:0005886">
    <property type="term" value="C:plasma membrane"/>
    <property type="evidence" value="ECO:0007669"/>
    <property type="project" value="UniProtKB-SubCell"/>
</dbReference>
<reference evidence="9 10" key="1">
    <citation type="submission" date="2016-05" db="EMBL/GenBank/DDBJ databases">
        <authorList>
            <person name="Lavstsen T."/>
            <person name="Jespersen J.S."/>
        </authorList>
    </citation>
    <scope>NUCLEOTIDE SEQUENCE [LARGE SCALE GENOMIC DNA]</scope>
    <source>
        <strain evidence="9 10">B7-9</strain>
    </source>
</reference>
<dbReference type="EMBL" id="LYXE01000157">
    <property type="protein sequence ID" value="PDV97300.1"/>
    <property type="molecule type" value="Genomic_DNA"/>
</dbReference>
<organism evidence="9 10">
    <name type="scientific">Candidatus Chloroploca asiatica</name>
    <dbReference type="NCBI Taxonomy" id="1506545"/>
    <lineage>
        <taxon>Bacteria</taxon>
        <taxon>Bacillati</taxon>
        <taxon>Chloroflexota</taxon>
        <taxon>Chloroflexia</taxon>
        <taxon>Chloroflexales</taxon>
        <taxon>Chloroflexineae</taxon>
        <taxon>Oscillochloridaceae</taxon>
        <taxon>Candidatus Chloroploca</taxon>
    </lineage>
</organism>
<evidence type="ECO:0000256" key="5">
    <source>
        <dbReference type="ARBA" id="ARBA00022989"/>
    </source>
</evidence>
<dbReference type="Pfam" id="PF00528">
    <property type="entry name" value="BPD_transp_1"/>
    <property type="match status" value="1"/>
</dbReference>
<feature type="domain" description="ABC transmembrane type-1" evidence="8">
    <location>
        <begin position="117"/>
        <end position="307"/>
    </location>
</feature>
<comment type="caution">
    <text evidence="9">The sequence shown here is derived from an EMBL/GenBank/DDBJ whole genome shotgun (WGS) entry which is preliminary data.</text>
</comment>
<protein>
    <submittedName>
        <fullName evidence="9">ABC transporter permease</fullName>
    </submittedName>
</protein>
<dbReference type="Proteomes" id="UP000220922">
    <property type="component" value="Unassembled WGS sequence"/>
</dbReference>
<evidence type="ECO:0000256" key="7">
    <source>
        <dbReference type="RuleBase" id="RU363032"/>
    </source>
</evidence>
<sequence>MPSPPATSTSRWQRLGAQLGLFRRSRIALVGLCLVGFWVVVALFADNCLVTPACYAGIVRGDDITTWATSDEYRSWLSRYSPVEQFRGRTREGPSWDHWLGTDTRGRDIWARLAHGSRLILTLAPISVMVALLVGGTLGLLAGYYGGMVDEVTMRILDAIIAFPQILLYLVIIASFGASATNVLIAITIAGAPGIARLVRGLTLDIKTRDYVAAAQTQGERSWYIMVFEILPNARGPIIIDSMLRVGYAVFSIGTLGFLGLGLPPPSPDWGSIVQAGRSSIQAGRPWEALWGSLAIAMVVVGLNLIADGMSEETRRYR</sequence>
<dbReference type="SUPFAM" id="SSF161098">
    <property type="entry name" value="MetI-like"/>
    <property type="match status" value="1"/>
</dbReference>
<evidence type="ECO:0000256" key="6">
    <source>
        <dbReference type="ARBA" id="ARBA00023136"/>
    </source>
</evidence>
<feature type="transmembrane region" description="Helical" evidence="7">
    <location>
        <begin position="156"/>
        <end position="177"/>
    </location>
</feature>
<dbReference type="InterPro" id="IPR000515">
    <property type="entry name" value="MetI-like"/>
</dbReference>
<feature type="transmembrane region" description="Helical" evidence="7">
    <location>
        <begin position="27"/>
        <end position="45"/>
    </location>
</feature>
<keyword evidence="6 7" id="KW-0472">Membrane</keyword>
<evidence type="ECO:0000313" key="9">
    <source>
        <dbReference type="EMBL" id="PDV97300.1"/>
    </source>
</evidence>
<comment type="subcellular location">
    <subcellularLocation>
        <location evidence="1 7">Cell membrane</location>
        <topology evidence="1 7">Multi-pass membrane protein</topology>
    </subcellularLocation>
</comment>
<dbReference type="GO" id="GO:0055085">
    <property type="term" value="P:transmembrane transport"/>
    <property type="evidence" value="ECO:0007669"/>
    <property type="project" value="InterPro"/>
</dbReference>
<feature type="transmembrane region" description="Helical" evidence="7">
    <location>
        <begin position="289"/>
        <end position="307"/>
    </location>
</feature>
<comment type="similarity">
    <text evidence="7">Belongs to the binding-protein-dependent transport system permease family.</text>
</comment>
<dbReference type="PANTHER" id="PTHR43386:SF25">
    <property type="entry name" value="PEPTIDE ABC TRANSPORTER PERMEASE PROTEIN"/>
    <property type="match status" value="1"/>
</dbReference>
<keyword evidence="2 7" id="KW-0813">Transport</keyword>
<dbReference type="PROSITE" id="PS50928">
    <property type="entry name" value="ABC_TM1"/>
    <property type="match status" value="1"/>
</dbReference>
<name>A0A2H3L4Y0_9CHLR</name>
<dbReference type="InterPro" id="IPR035906">
    <property type="entry name" value="MetI-like_sf"/>
</dbReference>
<dbReference type="PANTHER" id="PTHR43386">
    <property type="entry name" value="OLIGOPEPTIDE TRANSPORT SYSTEM PERMEASE PROTEIN APPC"/>
    <property type="match status" value="1"/>
</dbReference>
<evidence type="ECO:0000256" key="2">
    <source>
        <dbReference type="ARBA" id="ARBA00022448"/>
    </source>
</evidence>
<dbReference type="AlphaFoldDB" id="A0A2H3L4Y0"/>
<dbReference type="Gene3D" id="1.10.3720.10">
    <property type="entry name" value="MetI-like"/>
    <property type="match status" value="1"/>
</dbReference>
<evidence type="ECO:0000313" key="10">
    <source>
        <dbReference type="Proteomes" id="UP000220922"/>
    </source>
</evidence>
<evidence type="ECO:0000256" key="1">
    <source>
        <dbReference type="ARBA" id="ARBA00004651"/>
    </source>
</evidence>